<reference evidence="1 2" key="1">
    <citation type="journal article" date="2022" name="Nat. Ecol. Evol.">
        <title>A masculinizing supergene underlies an exaggerated male reproductive morph in a spider.</title>
        <authorList>
            <person name="Hendrickx F."/>
            <person name="De Corte Z."/>
            <person name="Sonet G."/>
            <person name="Van Belleghem S.M."/>
            <person name="Kostlbacher S."/>
            <person name="Vangestel C."/>
        </authorList>
    </citation>
    <scope>NUCLEOTIDE SEQUENCE [LARGE SCALE GENOMIC DNA]</scope>
    <source>
        <strain evidence="1">W744_W776</strain>
    </source>
</reference>
<protein>
    <submittedName>
        <fullName evidence="1">Uncharacterized protein</fullName>
    </submittedName>
</protein>
<dbReference type="AlphaFoldDB" id="A0AAV6TGL9"/>
<dbReference type="EMBL" id="JAFNEN010004605">
    <property type="protein sequence ID" value="KAG8170985.1"/>
    <property type="molecule type" value="Genomic_DNA"/>
</dbReference>
<comment type="caution">
    <text evidence="1">The sequence shown here is derived from an EMBL/GenBank/DDBJ whole genome shotgun (WGS) entry which is preliminary data.</text>
</comment>
<evidence type="ECO:0000313" key="1">
    <source>
        <dbReference type="EMBL" id="KAG8170985.1"/>
    </source>
</evidence>
<proteinExistence type="predicted"/>
<name>A0AAV6TGL9_9ARAC</name>
<dbReference type="Proteomes" id="UP000827092">
    <property type="component" value="Unassembled WGS sequence"/>
</dbReference>
<evidence type="ECO:0000313" key="2">
    <source>
        <dbReference type="Proteomes" id="UP000827092"/>
    </source>
</evidence>
<keyword evidence="2" id="KW-1185">Reference proteome</keyword>
<gene>
    <name evidence="1" type="ORF">JTE90_010335</name>
</gene>
<accession>A0AAV6TGL9</accession>
<organism evidence="1 2">
    <name type="scientific">Oedothorax gibbosus</name>
    <dbReference type="NCBI Taxonomy" id="931172"/>
    <lineage>
        <taxon>Eukaryota</taxon>
        <taxon>Metazoa</taxon>
        <taxon>Ecdysozoa</taxon>
        <taxon>Arthropoda</taxon>
        <taxon>Chelicerata</taxon>
        <taxon>Arachnida</taxon>
        <taxon>Araneae</taxon>
        <taxon>Araneomorphae</taxon>
        <taxon>Entelegynae</taxon>
        <taxon>Araneoidea</taxon>
        <taxon>Linyphiidae</taxon>
        <taxon>Erigoninae</taxon>
        <taxon>Oedothorax</taxon>
    </lineage>
</organism>
<sequence>MPISPVYGDRFPPRTSTIWHRPSSRDIPITICGGNAIKYGSPYSTVPLTRPEQEEDEPIYESVVGDTLRKIKARNFEDDFKVGTATVGVKATAI</sequence>